<dbReference type="Proteomes" id="UP000241899">
    <property type="component" value="Unassembled WGS sequence"/>
</dbReference>
<accession>A0A2T4JHG9</accession>
<evidence type="ECO:0000313" key="2">
    <source>
        <dbReference type="Proteomes" id="UP000241899"/>
    </source>
</evidence>
<keyword evidence="1" id="KW-0808">Transferase</keyword>
<dbReference type="AlphaFoldDB" id="A0A2T4JHG9"/>
<dbReference type="CDD" id="cd16440">
    <property type="entry name" value="beta_Kdo_transferase_KpsC_1"/>
    <property type="match status" value="1"/>
</dbReference>
<proteinExistence type="predicted"/>
<dbReference type="EMBL" id="PZKF01000019">
    <property type="protein sequence ID" value="PTE17364.1"/>
    <property type="molecule type" value="Genomic_DNA"/>
</dbReference>
<dbReference type="GO" id="GO:0016740">
    <property type="term" value="F:transferase activity"/>
    <property type="evidence" value="ECO:0007669"/>
    <property type="project" value="UniProtKB-KW"/>
</dbReference>
<gene>
    <name evidence="1" type="ORF">C5F46_09600</name>
</gene>
<sequence length="678" mass="73778">MPQSEGQPDRRRLFVFNGGFLTGRRLRRILTLAGYDLRLGLPEPGDLVGVWGRSPTAARGEAVAARRGAGLLRIEDAFLRSVHPGRRGAPPAGLLIDPDGVHFDSATPSRVERMLATEPLDDTSILQRARDGIARLKALELSKYNNFDPELAAPPPGYVLVIDQTLGDASIRHGAARPATFREMLVIAQEENPGARVIIKAHPETVQGLRAGHFSGADATGRVTFLTDPISPWALLEGAVAVYTVSSQLGLEAILAGHRPRVFGQPFYAGWGLTQDENPVPRRNRRLTRAQLFAVSHLLAPTWYDPCRDRLCRFEEAVDQMEAETRAFREDRAGHVASGMRLWKRPALQQMFGAQRRLIFADPPARAATRARATGRSLLIWAGKEPADWSATCADLQVRRVEDGFLRSRGLGADLVPPLSLVTDRRGIYYDPTRPSDLETLIAAAPPPGGALRAERLMARLTAARLSKYNLAATALPALPQGHRILVPGQVEDDASIRLGAPQTYTNQTLLAETRRLNPGSIIIFKPHPDVEANLRPGAIDAEQALRHADMVVTGADPVALIEAVDEVWTLTSLLGFEALLRGKAVTCLGLPFYAGWGLTRDLCPAPARRQARPALVQLAHAALIAYPRYIDPITGHPCPPEVVVERLATGQIPRPGPGNRLLAKAQGALASLAPLWR</sequence>
<dbReference type="OrthoDB" id="543755at2"/>
<comment type="caution">
    <text evidence="1">The sequence shown here is derived from an EMBL/GenBank/DDBJ whole genome shotgun (WGS) entry which is preliminary data.</text>
</comment>
<dbReference type="GO" id="GO:0015774">
    <property type="term" value="P:polysaccharide transport"/>
    <property type="evidence" value="ECO:0007669"/>
    <property type="project" value="InterPro"/>
</dbReference>
<evidence type="ECO:0000313" key="1">
    <source>
        <dbReference type="EMBL" id="PTE17364.1"/>
    </source>
</evidence>
<dbReference type="RefSeq" id="WP_107325142.1">
    <property type="nucleotide sequence ID" value="NZ_NHSP01000050.1"/>
</dbReference>
<dbReference type="InterPro" id="IPR007833">
    <property type="entry name" value="Capsule_polysaccharide_synth"/>
</dbReference>
<organism evidence="1 2">
    <name type="scientific">Phaeovulum veldkampii DSM 11550</name>
    <dbReference type="NCBI Taxonomy" id="1185920"/>
    <lineage>
        <taxon>Bacteria</taxon>
        <taxon>Pseudomonadati</taxon>
        <taxon>Pseudomonadota</taxon>
        <taxon>Alphaproteobacteria</taxon>
        <taxon>Rhodobacterales</taxon>
        <taxon>Paracoccaceae</taxon>
        <taxon>Phaeovulum</taxon>
    </lineage>
</organism>
<dbReference type="CDD" id="cd16439">
    <property type="entry name" value="beta_Kdo_transferase_KpsC_2"/>
    <property type="match status" value="1"/>
</dbReference>
<name>A0A2T4JHG9_9RHOB</name>
<reference evidence="1 2" key="1">
    <citation type="submission" date="2018-03" db="EMBL/GenBank/DDBJ databases">
        <title>Rhodobacter veldkampii.</title>
        <authorList>
            <person name="Meyer T.E."/>
            <person name="Miller S."/>
            <person name="Lodha T."/>
            <person name="Gandham S."/>
            <person name="Chintalapati S."/>
            <person name="Chintalapati V.R."/>
        </authorList>
    </citation>
    <scope>NUCLEOTIDE SEQUENCE [LARGE SCALE GENOMIC DNA]</scope>
    <source>
        <strain evidence="1 2">DSM 11550</strain>
    </source>
</reference>
<dbReference type="Pfam" id="PF05159">
    <property type="entry name" value="Capsule_synth"/>
    <property type="match status" value="4"/>
</dbReference>
<protein>
    <submittedName>
        <fullName evidence="1">Beta-3-deoxy-D-manno-oct-2-ulosonic acid transferase</fullName>
    </submittedName>
</protein>
<keyword evidence="2" id="KW-1185">Reference proteome</keyword>
<dbReference type="GO" id="GO:0000271">
    <property type="term" value="P:polysaccharide biosynthetic process"/>
    <property type="evidence" value="ECO:0007669"/>
    <property type="project" value="InterPro"/>
</dbReference>